<dbReference type="EMBL" id="BMQB01000015">
    <property type="protein sequence ID" value="GGK10811.1"/>
    <property type="molecule type" value="Genomic_DNA"/>
</dbReference>
<sequence>MNLKRDQPIPPPPAEGEWLIICGTREARTGWPDLQRQAGANLARAHETLRTDPAPVPETDRQHRLRGKQLRSGEYQGRTLPRWQYEVTGGGRIWYLVDAEHRQVIVVLASTGHPKATE</sequence>
<protein>
    <submittedName>
        <fullName evidence="2">Uncharacterized protein</fullName>
    </submittedName>
</protein>
<reference evidence="2" key="1">
    <citation type="journal article" date="2014" name="Int. J. Syst. Evol. Microbiol.">
        <title>Complete genome sequence of Corynebacterium casei LMG S-19264T (=DSM 44701T), isolated from a smear-ripened cheese.</title>
        <authorList>
            <consortium name="US DOE Joint Genome Institute (JGI-PGF)"/>
            <person name="Walter F."/>
            <person name="Albersmeier A."/>
            <person name="Kalinowski J."/>
            <person name="Ruckert C."/>
        </authorList>
    </citation>
    <scope>NUCLEOTIDE SEQUENCE</scope>
    <source>
        <strain evidence="2">JCM 3090</strain>
    </source>
</reference>
<dbReference type="AlphaFoldDB" id="A0A8J3BD36"/>
<proteinExistence type="predicted"/>
<evidence type="ECO:0000313" key="2">
    <source>
        <dbReference type="EMBL" id="GGK10811.1"/>
    </source>
</evidence>
<evidence type="ECO:0000256" key="1">
    <source>
        <dbReference type="SAM" id="MobiDB-lite"/>
    </source>
</evidence>
<dbReference type="Proteomes" id="UP000649739">
    <property type="component" value="Unassembled WGS sequence"/>
</dbReference>
<keyword evidence="3" id="KW-1185">Reference proteome</keyword>
<accession>A0A8J3BD36</accession>
<reference evidence="2" key="2">
    <citation type="submission" date="2020-09" db="EMBL/GenBank/DDBJ databases">
        <authorList>
            <person name="Sun Q."/>
            <person name="Ohkuma M."/>
        </authorList>
    </citation>
    <scope>NUCLEOTIDE SEQUENCE</scope>
    <source>
        <strain evidence="2">JCM 3090</strain>
    </source>
</reference>
<dbReference type="RefSeq" id="WP_189172306.1">
    <property type="nucleotide sequence ID" value="NZ_BMQB01000015.1"/>
</dbReference>
<evidence type="ECO:0000313" key="3">
    <source>
        <dbReference type="Proteomes" id="UP000649739"/>
    </source>
</evidence>
<gene>
    <name evidence="2" type="ORF">GCM10010123_45960</name>
</gene>
<comment type="caution">
    <text evidence="2">The sequence shown here is derived from an EMBL/GenBank/DDBJ whole genome shotgun (WGS) entry which is preliminary data.</text>
</comment>
<organism evidence="2 3">
    <name type="scientific">Pilimelia anulata</name>
    <dbReference type="NCBI Taxonomy" id="53371"/>
    <lineage>
        <taxon>Bacteria</taxon>
        <taxon>Bacillati</taxon>
        <taxon>Actinomycetota</taxon>
        <taxon>Actinomycetes</taxon>
        <taxon>Micromonosporales</taxon>
        <taxon>Micromonosporaceae</taxon>
        <taxon>Pilimelia</taxon>
    </lineage>
</organism>
<name>A0A8J3BD36_9ACTN</name>
<feature type="region of interest" description="Disordered" evidence="1">
    <location>
        <begin position="38"/>
        <end position="67"/>
    </location>
</feature>